<proteinExistence type="predicted"/>
<dbReference type="EMBL" id="UINC01230275">
    <property type="protein sequence ID" value="SVE62337.1"/>
    <property type="molecule type" value="Genomic_DNA"/>
</dbReference>
<accession>A0A383EZM5</accession>
<dbReference type="GO" id="GO:0030170">
    <property type="term" value="F:pyridoxal phosphate binding"/>
    <property type="evidence" value="ECO:0007669"/>
    <property type="project" value="InterPro"/>
</dbReference>
<dbReference type="PANTHER" id="PTHR14084:SF0">
    <property type="entry name" value="KYNURENINASE"/>
    <property type="match status" value="1"/>
</dbReference>
<dbReference type="PANTHER" id="PTHR14084">
    <property type="entry name" value="KYNURENINASE"/>
    <property type="match status" value="1"/>
</dbReference>
<dbReference type="GO" id="GO:0043420">
    <property type="term" value="P:anthranilate metabolic process"/>
    <property type="evidence" value="ECO:0007669"/>
    <property type="project" value="TreeGrafter"/>
</dbReference>
<feature type="non-terminal residue" evidence="2">
    <location>
        <position position="1"/>
    </location>
</feature>
<dbReference type="Pfam" id="PF22580">
    <property type="entry name" value="KYNU_C"/>
    <property type="match status" value="1"/>
</dbReference>
<gene>
    <name evidence="2" type="ORF">METZ01_LOCUS515191</name>
</gene>
<dbReference type="GO" id="GO:0005737">
    <property type="term" value="C:cytoplasm"/>
    <property type="evidence" value="ECO:0007669"/>
    <property type="project" value="InterPro"/>
</dbReference>
<evidence type="ECO:0000256" key="1">
    <source>
        <dbReference type="ARBA" id="ARBA00022898"/>
    </source>
</evidence>
<dbReference type="InterPro" id="IPR010111">
    <property type="entry name" value="Kynureninase"/>
</dbReference>
<sequence>RCSGFDLRLYSPRENNLRGSQVSWGSPQGYEIMQALINRKVIGDFRPPDVMRFGFTPLYTRFVDVFDAVTHLKEILETGEWRRPEFTIRRVVT</sequence>
<dbReference type="GO" id="GO:0019441">
    <property type="term" value="P:L-tryptophan catabolic process to kynurenine"/>
    <property type="evidence" value="ECO:0007669"/>
    <property type="project" value="TreeGrafter"/>
</dbReference>
<evidence type="ECO:0000313" key="2">
    <source>
        <dbReference type="EMBL" id="SVE62337.1"/>
    </source>
</evidence>
<dbReference type="GO" id="GO:0030429">
    <property type="term" value="F:kynureninase activity"/>
    <property type="evidence" value="ECO:0007669"/>
    <property type="project" value="InterPro"/>
</dbReference>
<dbReference type="AlphaFoldDB" id="A0A383EZM5"/>
<organism evidence="2">
    <name type="scientific">marine metagenome</name>
    <dbReference type="NCBI Taxonomy" id="408172"/>
    <lineage>
        <taxon>unclassified sequences</taxon>
        <taxon>metagenomes</taxon>
        <taxon>ecological metagenomes</taxon>
    </lineage>
</organism>
<dbReference type="Gene3D" id="3.90.1150.10">
    <property type="entry name" value="Aspartate Aminotransferase, domain 1"/>
    <property type="match status" value="1"/>
</dbReference>
<name>A0A383EZM5_9ZZZZ</name>
<dbReference type="GO" id="GO:0009435">
    <property type="term" value="P:NAD+ biosynthetic process"/>
    <property type="evidence" value="ECO:0007669"/>
    <property type="project" value="InterPro"/>
</dbReference>
<evidence type="ECO:0008006" key="3">
    <source>
        <dbReference type="Google" id="ProtNLM"/>
    </source>
</evidence>
<dbReference type="SUPFAM" id="SSF53383">
    <property type="entry name" value="PLP-dependent transferases"/>
    <property type="match status" value="1"/>
</dbReference>
<keyword evidence="1" id="KW-0663">Pyridoxal phosphate</keyword>
<protein>
    <recommendedName>
        <fullName evidence="3">Kynureninase</fullName>
    </recommendedName>
</protein>
<dbReference type="InterPro" id="IPR015424">
    <property type="entry name" value="PyrdxlP-dep_Trfase"/>
</dbReference>
<dbReference type="InterPro" id="IPR015422">
    <property type="entry name" value="PyrdxlP-dep_Trfase_small"/>
</dbReference>
<reference evidence="2" key="1">
    <citation type="submission" date="2018-05" db="EMBL/GenBank/DDBJ databases">
        <authorList>
            <person name="Lanie J.A."/>
            <person name="Ng W.-L."/>
            <person name="Kazmierczak K.M."/>
            <person name="Andrzejewski T.M."/>
            <person name="Davidsen T.M."/>
            <person name="Wayne K.J."/>
            <person name="Tettelin H."/>
            <person name="Glass J.I."/>
            <person name="Rusch D."/>
            <person name="Podicherti R."/>
            <person name="Tsui H.-C.T."/>
            <person name="Winkler M.E."/>
        </authorList>
    </citation>
    <scope>NUCLEOTIDE SEQUENCE</scope>
</reference>